<evidence type="ECO:0000313" key="2">
    <source>
        <dbReference type="EMBL" id="PWY86811.1"/>
    </source>
</evidence>
<proteinExistence type="predicted"/>
<keyword evidence="1" id="KW-0812">Transmembrane</keyword>
<gene>
    <name evidence="2" type="ORF">BO70DRAFT_210971</name>
</gene>
<dbReference type="GeneID" id="37060892"/>
<evidence type="ECO:0000256" key="1">
    <source>
        <dbReference type="SAM" id="Phobius"/>
    </source>
</evidence>
<sequence length="94" mass="10204">MIGGAVCDRIDRQNNNAAGQQQSLLVEPRLLFFFPLLVVIGANPSCFIVTIFDDFLATSRALNFPSVANLMGEVATLPPPQLETAAWDDGTPRK</sequence>
<dbReference type="VEuPathDB" id="FungiDB:BO70DRAFT_210971"/>
<keyword evidence="1" id="KW-1133">Transmembrane helix</keyword>
<comment type="caution">
    <text evidence="2">The sequence shown here is derived from an EMBL/GenBank/DDBJ whole genome shotgun (WGS) entry which is preliminary data.</text>
</comment>
<reference evidence="2 3" key="1">
    <citation type="submission" date="2016-12" db="EMBL/GenBank/DDBJ databases">
        <title>The genomes of Aspergillus section Nigri reveals drivers in fungal speciation.</title>
        <authorList>
            <consortium name="DOE Joint Genome Institute"/>
            <person name="Vesth T.C."/>
            <person name="Nybo J."/>
            <person name="Theobald S."/>
            <person name="Brandl J."/>
            <person name="Frisvad J.C."/>
            <person name="Nielsen K.F."/>
            <person name="Lyhne E.K."/>
            <person name="Kogle M.E."/>
            <person name="Kuo A."/>
            <person name="Riley R."/>
            <person name="Clum A."/>
            <person name="Nolan M."/>
            <person name="Lipzen A."/>
            <person name="Salamov A."/>
            <person name="Henrissat B."/>
            <person name="Wiebenga A."/>
            <person name="De Vries R.P."/>
            <person name="Grigoriev I.V."/>
            <person name="Mortensen U.H."/>
            <person name="Andersen M.R."/>
            <person name="Baker S.E."/>
        </authorList>
    </citation>
    <scope>NUCLEOTIDE SEQUENCE [LARGE SCALE GENOMIC DNA]</scope>
    <source>
        <strain evidence="2 3">CBS 117.55</strain>
    </source>
</reference>
<protein>
    <submittedName>
        <fullName evidence="2">Uncharacterized protein</fullName>
    </submittedName>
</protein>
<evidence type="ECO:0000313" key="3">
    <source>
        <dbReference type="Proteomes" id="UP000247233"/>
    </source>
</evidence>
<keyword evidence="3" id="KW-1185">Reference proteome</keyword>
<name>A0A317WM82_9EURO</name>
<dbReference type="EMBL" id="MSFL01000007">
    <property type="protein sequence ID" value="PWY86811.1"/>
    <property type="molecule type" value="Genomic_DNA"/>
</dbReference>
<dbReference type="AlphaFoldDB" id="A0A317WM82"/>
<dbReference type="OrthoDB" id="301434at2759"/>
<keyword evidence="1" id="KW-0472">Membrane</keyword>
<dbReference type="Proteomes" id="UP000247233">
    <property type="component" value="Unassembled WGS sequence"/>
</dbReference>
<dbReference type="RefSeq" id="XP_025401043.1">
    <property type="nucleotide sequence ID" value="XM_025538655.1"/>
</dbReference>
<accession>A0A317WM82</accession>
<organism evidence="2 3">
    <name type="scientific">Aspergillus heteromorphus CBS 117.55</name>
    <dbReference type="NCBI Taxonomy" id="1448321"/>
    <lineage>
        <taxon>Eukaryota</taxon>
        <taxon>Fungi</taxon>
        <taxon>Dikarya</taxon>
        <taxon>Ascomycota</taxon>
        <taxon>Pezizomycotina</taxon>
        <taxon>Eurotiomycetes</taxon>
        <taxon>Eurotiomycetidae</taxon>
        <taxon>Eurotiales</taxon>
        <taxon>Aspergillaceae</taxon>
        <taxon>Aspergillus</taxon>
        <taxon>Aspergillus subgen. Circumdati</taxon>
    </lineage>
</organism>
<feature type="transmembrane region" description="Helical" evidence="1">
    <location>
        <begin position="30"/>
        <end position="52"/>
    </location>
</feature>